<accession>A0ABS2D474</accession>
<keyword evidence="1" id="KW-0732">Signal</keyword>
<dbReference type="Proteomes" id="UP000763641">
    <property type="component" value="Unassembled WGS sequence"/>
</dbReference>
<protein>
    <submittedName>
        <fullName evidence="2">Uncharacterized protein</fullName>
    </submittedName>
</protein>
<dbReference type="RefSeq" id="WP_204195571.1">
    <property type="nucleotide sequence ID" value="NZ_JAFEMC010000001.1"/>
</dbReference>
<dbReference type="EMBL" id="JAFEMC010000001">
    <property type="protein sequence ID" value="MBM6575704.1"/>
    <property type="molecule type" value="Genomic_DNA"/>
</dbReference>
<sequence length="160" mass="17677">MRAVRFGMLLLCGWSAAIAAKAPELSWGKPGVSIDQYRIDSFECAKSGYFTDVRDTQQAKDAIRVLETADRELNNGDELDPNARVLRMRALRPDARVREVGRYLHTVVEACLTKRGYRQFALTKAQAKSLGRLPAGSLDRQLYLHSLASDPQVVAGQGVG</sequence>
<evidence type="ECO:0000256" key="1">
    <source>
        <dbReference type="SAM" id="SignalP"/>
    </source>
</evidence>
<feature type="chain" id="PRO_5046227669" evidence="1">
    <location>
        <begin position="20"/>
        <end position="160"/>
    </location>
</feature>
<name>A0ABS2D474_9SPHN</name>
<proteinExistence type="predicted"/>
<organism evidence="2 3">
    <name type="scientific">Sphingomonas longa</name>
    <dbReference type="NCBI Taxonomy" id="2778730"/>
    <lineage>
        <taxon>Bacteria</taxon>
        <taxon>Pseudomonadati</taxon>
        <taxon>Pseudomonadota</taxon>
        <taxon>Alphaproteobacteria</taxon>
        <taxon>Sphingomonadales</taxon>
        <taxon>Sphingomonadaceae</taxon>
        <taxon>Sphingomonas</taxon>
    </lineage>
</organism>
<comment type="caution">
    <text evidence="2">The sequence shown here is derived from an EMBL/GenBank/DDBJ whole genome shotgun (WGS) entry which is preliminary data.</text>
</comment>
<feature type="signal peptide" evidence="1">
    <location>
        <begin position="1"/>
        <end position="19"/>
    </location>
</feature>
<evidence type="ECO:0000313" key="3">
    <source>
        <dbReference type="Proteomes" id="UP000763641"/>
    </source>
</evidence>
<reference evidence="2 3" key="1">
    <citation type="submission" date="2020-12" db="EMBL/GenBank/DDBJ databases">
        <title>Sphingomonas sp.</title>
        <authorList>
            <person name="Kim M.K."/>
        </authorList>
    </citation>
    <scope>NUCLEOTIDE SEQUENCE [LARGE SCALE GENOMIC DNA]</scope>
    <source>
        <strain evidence="2 3">BT552</strain>
    </source>
</reference>
<gene>
    <name evidence="2" type="ORF">ILT43_04915</name>
</gene>
<evidence type="ECO:0000313" key="2">
    <source>
        <dbReference type="EMBL" id="MBM6575704.1"/>
    </source>
</evidence>
<keyword evidence="3" id="KW-1185">Reference proteome</keyword>